<evidence type="ECO:0000256" key="1">
    <source>
        <dbReference type="PROSITE-ProRule" id="PRU00047"/>
    </source>
</evidence>
<name>A0A6L2L747_TANCI</name>
<dbReference type="Pfam" id="PF14223">
    <property type="entry name" value="Retrotran_gag_2"/>
    <property type="match status" value="1"/>
</dbReference>
<feature type="domain" description="CCHC-type" evidence="3">
    <location>
        <begin position="253"/>
        <end position="269"/>
    </location>
</feature>
<reference evidence="4" key="1">
    <citation type="journal article" date="2019" name="Sci. Rep.">
        <title>Draft genome of Tanacetum cinerariifolium, the natural source of mosquito coil.</title>
        <authorList>
            <person name="Yamashiro T."/>
            <person name="Shiraishi A."/>
            <person name="Satake H."/>
            <person name="Nakayama K."/>
        </authorList>
    </citation>
    <scope>NUCLEOTIDE SEQUENCE</scope>
</reference>
<evidence type="ECO:0000259" key="3">
    <source>
        <dbReference type="PROSITE" id="PS50158"/>
    </source>
</evidence>
<dbReference type="Pfam" id="PF07727">
    <property type="entry name" value="RVT_2"/>
    <property type="match status" value="1"/>
</dbReference>
<sequence>MQIPLLYRGEYSQWREKFMNYLEEQTDGEAMINSIQNGDNPLPVVAQVLLAGTTPNAISTLKDPKFWTAEEKKTRKIDRLAISLLIQGLSNDIYSLINSNETAKDLWDALERKMQTKNLMDINIDALYIILKQNQGDVNDALGYKKKLVVVTSDLLALVTEKTIVSKQKEKVKVQTESEGSDDEYISDLKKITALLAKAFNQNKFYAKPTNNNLRTSSAFSSSVNKKPKYVKSVEKKEEKKANDKKRDMSKVKCYICKKEGHFTKDCKKAKEINANMVFMAKMEKVLSNSNESSSSAKETIAKVAYYTSESKNESECETSEYYDNFTNYGLFVNDNDDQEIFHDANDSQKDYDKSEVDHNDSEEKDHLVDRLYDSFDENNLFIFDDESVRNSQVNKMTFRKKPNASLNVPSRNCPDLSLDHRLGMFKAYDRSFHESSESFQEESSSSSLNDDVQQSLEEVTVPSSNIQSTKDHPLYKIIGDLKVSVRTRGQLVNSCLLSSIEPANVAEALKDVDWVSAIQENLINLQDEIGYSQQEVINYDETFAPVPQIKAIRLFLAYAAHKDFIVFQMDVKTAFLNGILKEEVYVGQPPSFVSTQYPDHVYALDKALYGLKQAPRETRIDLPQSLPSNLGKLGLGHRFSPNKSSVVYEKTSPISGLRWKSTGRIFKSVGLRWIPTGNLILAWAMLTVNPHMVPMFRPRTTTSTKVLTADMIVMTSMIELESLFSPLFYKYFNGENQVVSKSSIVTTNDASIKCQQQQPDLTSSTSTLATTVTADGKL</sequence>
<organism evidence="4">
    <name type="scientific">Tanacetum cinerariifolium</name>
    <name type="common">Dalmatian daisy</name>
    <name type="synonym">Chrysanthemum cinerariifolium</name>
    <dbReference type="NCBI Taxonomy" id="118510"/>
    <lineage>
        <taxon>Eukaryota</taxon>
        <taxon>Viridiplantae</taxon>
        <taxon>Streptophyta</taxon>
        <taxon>Embryophyta</taxon>
        <taxon>Tracheophyta</taxon>
        <taxon>Spermatophyta</taxon>
        <taxon>Magnoliopsida</taxon>
        <taxon>eudicotyledons</taxon>
        <taxon>Gunneridae</taxon>
        <taxon>Pentapetalae</taxon>
        <taxon>asterids</taxon>
        <taxon>campanulids</taxon>
        <taxon>Asterales</taxon>
        <taxon>Asteraceae</taxon>
        <taxon>Asteroideae</taxon>
        <taxon>Anthemideae</taxon>
        <taxon>Anthemidinae</taxon>
        <taxon>Tanacetum</taxon>
    </lineage>
</organism>
<protein>
    <recommendedName>
        <fullName evidence="3">CCHC-type domain-containing protein</fullName>
    </recommendedName>
</protein>
<dbReference type="Gene3D" id="4.10.60.10">
    <property type="entry name" value="Zinc finger, CCHC-type"/>
    <property type="match status" value="1"/>
</dbReference>
<dbReference type="AlphaFoldDB" id="A0A6L2L747"/>
<feature type="region of interest" description="Disordered" evidence="2">
    <location>
        <begin position="346"/>
        <end position="365"/>
    </location>
</feature>
<dbReference type="GO" id="GO:0008270">
    <property type="term" value="F:zinc ion binding"/>
    <property type="evidence" value="ECO:0007669"/>
    <property type="project" value="UniProtKB-KW"/>
</dbReference>
<evidence type="ECO:0000313" key="4">
    <source>
        <dbReference type="EMBL" id="GEU57653.1"/>
    </source>
</evidence>
<proteinExistence type="predicted"/>
<accession>A0A6L2L747</accession>
<dbReference type="PROSITE" id="PS50158">
    <property type="entry name" value="ZF_CCHC"/>
    <property type="match status" value="1"/>
</dbReference>
<dbReference type="InterPro" id="IPR013103">
    <property type="entry name" value="RVT_2"/>
</dbReference>
<keyword evidence="1" id="KW-0863">Zinc-finger</keyword>
<evidence type="ECO:0000256" key="2">
    <source>
        <dbReference type="SAM" id="MobiDB-lite"/>
    </source>
</evidence>
<dbReference type="InterPro" id="IPR001878">
    <property type="entry name" value="Znf_CCHC"/>
</dbReference>
<comment type="caution">
    <text evidence="4">The sequence shown here is derived from an EMBL/GenBank/DDBJ whole genome shotgun (WGS) entry which is preliminary data.</text>
</comment>
<dbReference type="SUPFAM" id="SSF57756">
    <property type="entry name" value="Retrovirus zinc finger-like domains"/>
    <property type="match status" value="1"/>
</dbReference>
<gene>
    <name evidence="4" type="ORF">Tci_029631</name>
</gene>
<dbReference type="InterPro" id="IPR036875">
    <property type="entry name" value="Znf_CCHC_sf"/>
</dbReference>
<keyword evidence="1" id="KW-0862">Zinc</keyword>
<dbReference type="SMART" id="SM00343">
    <property type="entry name" value="ZnF_C2HC"/>
    <property type="match status" value="1"/>
</dbReference>
<dbReference type="EMBL" id="BKCJ010003868">
    <property type="protein sequence ID" value="GEU57653.1"/>
    <property type="molecule type" value="Genomic_DNA"/>
</dbReference>
<dbReference type="GO" id="GO:0003676">
    <property type="term" value="F:nucleic acid binding"/>
    <property type="evidence" value="ECO:0007669"/>
    <property type="project" value="InterPro"/>
</dbReference>
<keyword evidence="1" id="KW-0479">Metal-binding</keyword>